<name>A0A183BSJ6_GLOPA</name>
<protein>
    <submittedName>
        <fullName evidence="3">Uncharacterized protein</fullName>
    </submittedName>
</protein>
<accession>A0A183BSJ6</accession>
<dbReference type="Proteomes" id="UP000050741">
    <property type="component" value="Unassembled WGS sequence"/>
</dbReference>
<organism evidence="2 3">
    <name type="scientific">Globodera pallida</name>
    <name type="common">Potato cyst nematode worm</name>
    <name type="synonym">Heterodera pallida</name>
    <dbReference type="NCBI Taxonomy" id="36090"/>
    <lineage>
        <taxon>Eukaryota</taxon>
        <taxon>Metazoa</taxon>
        <taxon>Ecdysozoa</taxon>
        <taxon>Nematoda</taxon>
        <taxon>Chromadorea</taxon>
        <taxon>Rhabditida</taxon>
        <taxon>Tylenchina</taxon>
        <taxon>Tylenchomorpha</taxon>
        <taxon>Tylenchoidea</taxon>
        <taxon>Heteroderidae</taxon>
        <taxon>Heteroderinae</taxon>
        <taxon>Globodera</taxon>
    </lineage>
</organism>
<feature type="compositionally biased region" description="Polar residues" evidence="1">
    <location>
        <begin position="45"/>
        <end position="59"/>
    </location>
</feature>
<evidence type="ECO:0000313" key="3">
    <source>
        <dbReference type="WBParaSite" id="GPLIN_000358200"/>
    </source>
</evidence>
<feature type="region of interest" description="Disordered" evidence="1">
    <location>
        <begin position="1"/>
        <end position="80"/>
    </location>
</feature>
<feature type="compositionally biased region" description="Polar residues" evidence="1">
    <location>
        <begin position="70"/>
        <end position="80"/>
    </location>
</feature>
<proteinExistence type="predicted"/>
<evidence type="ECO:0000313" key="2">
    <source>
        <dbReference type="Proteomes" id="UP000050741"/>
    </source>
</evidence>
<keyword evidence="2" id="KW-1185">Reference proteome</keyword>
<feature type="compositionally biased region" description="Basic residues" evidence="1">
    <location>
        <begin position="144"/>
        <end position="154"/>
    </location>
</feature>
<dbReference type="AlphaFoldDB" id="A0A183BSJ6"/>
<dbReference type="WBParaSite" id="GPLIN_000358200">
    <property type="protein sequence ID" value="GPLIN_000358200"/>
    <property type="gene ID" value="GPLIN_000358200"/>
</dbReference>
<reference evidence="3" key="2">
    <citation type="submission" date="2016-06" db="UniProtKB">
        <authorList>
            <consortium name="WormBaseParasite"/>
        </authorList>
    </citation>
    <scope>IDENTIFICATION</scope>
</reference>
<sequence length="239" mass="27301">MQNKWPRIPFRRQDEQQRRVQHRLSGHQGFPFSTQRPVVDPRQPNDPTSHQNGQVQVQGRASAAVHGLVSSRQLSDQTTPSMANQIGQVQVQGRASAAVHGLVSSRQLSDQTTPSMANQIGQVQHFFFRHEVYQRRVADNKSASNRHRLQRQQPRRVIGPEEDEAAEEVHAQPRLKRRRIEKLANVTPLGSSTANFAAAAQIVLIKDIQRHFALLEEKKKLCKKYLHNFRQLLSTLEKL</sequence>
<feature type="region of interest" description="Disordered" evidence="1">
    <location>
        <begin position="138"/>
        <end position="172"/>
    </location>
</feature>
<reference evidence="2" key="1">
    <citation type="submission" date="2014-05" db="EMBL/GenBank/DDBJ databases">
        <title>The genome and life-stage specific transcriptomes of Globodera pallida elucidate key aspects of plant parasitism by a cyst nematode.</title>
        <authorList>
            <person name="Cotton J.A."/>
            <person name="Lilley C.J."/>
            <person name="Jones L.M."/>
            <person name="Kikuchi T."/>
            <person name="Reid A.J."/>
            <person name="Thorpe P."/>
            <person name="Tsai I.J."/>
            <person name="Beasley H."/>
            <person name="Blok V."/>
            <person name="Cock P.J.A."/>
            <person name="Van den Akker S.E."/>
            <person name="Holroyd N."/>
            <person name="Hunt M."/>
            <person name="Mantelin S."/>
            <person name="Naghra H."/>
            <person name="Pain A."/>
            <person name="Palomares-Rius J.E."/>
            <person name="Zarowiecki M."/>
            <person name="Berriman M."/>
            <person name="Jones J.T."/>
            <person name="Urwin P.E."/>
        </authorList>
    </citation>
    <scope>NUCLEOTIDE SEQUENCE [LARGE SCALE GENOMIC DNA]</scope>
    <source>
        <strain evidence="2">Lindley</strain>
    </source>
</reference>
<evidence type="ECO:0000256" key="1">
    <source>
        <dbReference type="SAM" id="MobiDB-lite"/>
    </source>
</evidence>